<feature type="region of interest" description="Disordered" evidence="1">
    <location>
        <begin position="160"/>
        <end position="182"/>
    </location>
</feature>
<proteinExistence type="predicted"/>
<dbReference type="AlphaFoldDB" id="A0A6J4KJJ9"/>
<feature type="non-terminal residue" evidence="2">
    <location>
        <position position="182"/>
    </location>
</feature>
<accession>A0A6J4KJJ9</accession>
<protein>
    <submittedName>
        <fullName evidence="2">Uncharacterized protein</fullName>
    </submittedName>
</protein>
<evidence type="ECO:0000256" key="1">
    <source>
        <dbReference type="SAM" id="MobiDB-lite"/>
    </source>
</evidence>
<feature type="compositionally biased region" description="Basic and acidic residues" evidence="1">
    <location>
        <begin position="132"/>
        <end position="148"/>
    </location>
</feature>
<feature type="region of interest" description="Disordered" evidence="1">
    <location>
        <begin position="81"/>
        <end position="148"/>
    </location>
</feature>
<organism evidence="2">
    <name type="scientific">uncultured Microvirga sp</name>
    <dbReference type="NCBI Taxonomy" id="412392"/>
    <lineage>
        <taxon>Bacteria</taxon>
        <taxon>Pseudomonadati</taxon>
        <taxon>Pseudomonadota</taxon>
        <taxon>Alphaproteobacteria</taxon>
        <taxon>Hyphomicrobiales</taxon>
        <taxon>Methylobacteriaceae</taxon>
        <taxon>Microvirga</taxon>
        <taxon>environmental samples</taxon>
    </lineage>
</organism>
<dbReference type="EMBL" id="CADCUC010000026">
    <property type="protein sequence ID" value="CAA9306279.1"/>
    <property type="molecule type" value="Genomic_DNA"/>
</dbReference>
<name>A0A6J4KJJ9_9HYPH</name>
<sequence length="182" mass="19661">MPPSELNSDLRRLEAENEVATAVARRGPSWGTALTRVGLASVGAIALVAVWRGSGSAPPAGFLDKDNEIFKAALATAPAFDPAPRAAREDRIQITPPPEPPAVPPPPAPGPQAFLVPPPPVNITVPTEDDAEERRLEEEERRRREAEERRYWERLRSNMLTYDSNGTGTGSIGPDARLTLDA</sequence>
<gene>
    <name evidence="2" type="ORF">AVDCRST_MAG90-136</name>
</gene>
<feature type="compositionally biased region" description="Pro residues" evidence="1">
    <location>
        <begin position="95"/>
        <end position="121"/>
    </location>
</feature>
<evidence type="ECO:0000313" key="2">
    <source>
        <dbReference type="EMBL" id="CAA9306279.1"/>
    </source>
</evidence>
<reference evidence="2" key="1">
    <citation type="submission" date="2020-02" db="EMBL/GenBank/DDBJ databases">
        <authorList>
            <person name="Meier V. D."/>
        </authorList>
    </citation>
    <scope>NUCLEOTIDE SEQUENCE</scope>
    <source>
        <strain evidence="2">AVDCRST_MAG90</strain>
    </source>
</reference>